<accession>A0ABW2YW64</accession>
<comment type="caution">
    <text evidence="1">The sequence shown here is derived from an EMBL/GenBank/DDBJ whole genome shotgun (WGS) entry which is preliminary data.</text>
</comment>
<evidence type="ECO:0000313" key="2">
    <source>
        <dbReference type="Proteomes" id="UP001596958"/>
    </source>
</evidence>
<gene>
    <name evidence="1" type="ORF">ACFQZS_07735</name>
</gene>
<dbReference type="Proteomes" id="UP001596958">
    <property type="component" value="Unassembled WGS sequence"/>
</dbReference>
<evidence type="ECO:0000313" key="1">
    <source>
        <dbReference type="EMBL" id="MFD0750028.1"/>
    </source>
</evidence>
<sequence length="158" mass="17930">MLILLDIDGVMVPANSWKKPEFMDDGFSVFNSKSVKALQRILSETNASVLLTTSHKTKYNIAQWRDLLKSRGINAKSVKRLGTNSLTTTRKDEILQWYRKKHVESEDFVIIDDDKFLNELPDSLKDKLVLTSPSIGLTDELADQAISILKKSTFQLSQ</sequence>
<dbReference type="Pfam" id="PF18143">
    <property type="entry name" value="HAD_SAK_2"/>
    <property type="match status" value="1"/>
</dbReference>
<protein>
    <submittedName>
        <fullName evidence="1">HAD domain-containing protein</fullName>
    </submittedName>
</protein>
<organism evidence="1 2">
    <name type="scientific">Mucilaginibacter calamicampi</name>
    <dbReference type="NCBI Taxonomy" id="1302352"/>
    <lineage>
        <taxon>Bacteria</taxon>
        <taxon>Pseudomonadati</taxon>
        <taxon>Bacteroidota</taxon>
        <taxon>Sphingobacteriia</taxon>
        <taxon>Sphingobacteriales</taxon>
        <taxon>Sphingobacteriaceae</taxon>
        <taxon>Mucilaginibacter</taxon>
    </lineage>
</organism>
<name>A0ABW2YW64_9SPHI</name>
<dbReference type="EMBL" id="JBHTHU010000005">
    <property type="protein sequence ID" value="MFD0750028.1"/>
    <property type="molecule type" value="Genomic_DNA"/>
</dbReference>
<keyword evidence="2" id="KW-1185">Reference proteome</keyword>
<reference evidence="2" key="1">
    <citation type="journal article" date="2019" name="Int. J. Syst. Evol. Microbiol.">
        <title>The Global Catalogue of Microorganisms (GCM) 10K type strain sequencing project: providing services to taxonomists for standard genome sequencing and annotation.</title>
        <authorList>
            <consortium name="The Broad Institute Genomics Platform"/>
            <consortium name="The Broad Institute Genome Sequencing Center for Infectious Disease"/>
            <person name="Wu L."/>
            <person name="Ma J."/>
        </authorList>
    </citation>
    <scope>NUCLEOTIDE SEQUENCE [LARGE SCALE GENOMIC DNA]</scope>
    <source>
        <strain evidence="2">CCUG 63418</strain>
    </source>
</reference>
<dbReference type="RefSeq" id="WP_377098915.1">
    <property type="nucleotide sequence ID" value="NZ_JBHTHU010000005.1"/>
</dbReference>
<proteinExistence type="predicted"/>